<dbReference type="GO" id="GO:0004672">
    <property type="term" value="F:protein kinase activity"/>
    <property type="evidence" value="ECO:0007669"/>
    <property type="project" value="InterPro"/>
</dbReference>
<dbReference type="GO" id="GO:0005524">
    <property type="term" value="F:ATP binding"/>
    <property type="evidence" value="ECO:0007669"/>
    <property type="project" value="UniProtKB-UniRule"/>
</dbReference>
<keyword evidence="1" id="KW-0547">Nucleotide-binding</keyword>
<feature type="domain" description="Protein kinase" evidence="2">
    <location>
        <begin position="23"/>
        <end position="60"/>
    </location>
</feature>
<name>A0A3R7FL41_APHAT</name>
<dbReference type="Proteomes" id="UP000286510">
    <property type="component" value="Unassembled WGS sequence"/>
</dbReference>
<evidence type="ECO:0000313" key="3">
    <source>
        <dbReference type="EMBL" id="RHZ41094.1"/>
    </source>
</evidence>
<feature type="binding site" evidence="1">
    <location>
        <position position="52"/>
    </location>
    <ligand>
        <name>ATP</name>
        <dbReference type="ChEBI" id="CHEBI:30616"/>
    </ligand>
</feature>
<sequence>MGLVCSCLSGGGGGGGKRFRDQYQLGDKIGEGAFSVVRRATHRQTNVVYAVKCFKKVRLT</sequence>
<evidence type="ECO:0000313" key="4">
    <source>
        <dbReference type="Proteomes" id="UP000286510"/>
    </source>
</evidence>
<gene>
    <name evidence="3" type="ORF">DYB26_011375</name>
</gene>
<dbReference type="VEuPathDB" id="FungiDB:H257_04688"/>
<dbReference type="Gene3D" id="3.30.200.20">
    <property type="entry name" value="Phosphorylase Kinase, domain 1"/>
    <property type="match status" value="1"/>
</dbReference>
<dbReference type="InterPro" id="IPR017441">
    <property type="entry name" value="Protein_kinase_ATP_BS"/>
</dbReference>
<feature type="non-terminal residue" evidence="3">
    <location>
        <position position="60"/>
    </location>
</feature>
<organism evidence="3 4">
    <name type="scientific">Aphanomyces astaci</name>
    <name type="common">Crayfish plague agent</name>
    <dbReference type="NCBI Taxonomy" id="112090"/>
    <lineage>
        <taxon>Eukaryota</taxon>
        <taxon>Sar</taxon>
        <taxon>Stramenopiles</taxon>
        <taxon>Oomycota</taxon>
        <taxon>Saprolegniomycetes</taxon>
        <taxon>Saprolegniales</taxon>
        <taxon>Verrucalvaceae</taxon>
        <taxon>Aphanomyces</taxon>
    </lineage>
</organism>
<keyword evidence="1" id="KW-0067">ATP-binding</keyword>
<dbReference type="AlphaFoldDB" id="A0A3R7FL41"/>
<dbReference type="EMBL" id="QUTF01005611">
    <property type="protein sequence ID" value="RHZ41094.1"/>
    <property type="molecule type" value="Genomic_DNA"/>
</dbReference>
<evidence type="ECO:0000256" key="1">
    <source>
        <dbReference type="PROSITE-ProRule" id="PRU10141"/>
    </source>
</evidence>
<comment type="caution">
    <text evidence="3">The sequence shown here is derived from an EMBL/GenBank/DDBJ whole genome shotgun (WGS) entry which is preliminary data.</text>
</comment>
<dbReference type="InterPro" id="IPR011009">
    <property type="entry name" value="Kinase-like_dom_sf"/>
</dbReference>
<proteinExistence type="predicted"/>
<dbReference type="SUPFAM" id="SSF56112">
    <property type="entry name" value="Protein kinase-like (PK-like)"/>
    <property type="match status" value="1"/>
</dbReference>
<reference evidence="3 4" key="1">
    <citation type="submission" date="2018-08" db="EMBL/GenBank/DDBJ databases">
        <title>Aphanomyces genome sequencing and annotation.</title>
        <authorList>
            <person name="Minardi D."/>
            <person name="Oidtmann B."/>
            <person name="Van Der Giezen M."/>
            <person name="Studholme D.J."/>
        </authorList>
    </citation>
    <scope>NUCLEOTIDE SEQUENCE [LARGE SCALE GENOMIC DNA]</scope>
    <source>
        <strain evidence="3 4">FDL457</strain>
    </source>
</reference>
<accession>A0A3R7FL41</accession>
<protein>
    <recommendedName>
        <fullName evidence="2">Protein kinase domain-containing protein</fullName>
    </recommendedName>
</protein>
<evidence type="ECO:0000259" key="2">
    <source>
        <dbReference type="PROSITE" id="PS50011"/>
    </source>
</evidence>
<dbReference type="PROSITE" id="PS50011">
    <property type="entry name" value="PROTEIN_KINASE_DOM"/>
    <property type="match status" value="1"/>
</dbReference>
<dbReference type="InterPro" id="IPR000719">
    <property type="entry name" value="Prot_kinase_dom"/>
</dbReference>
<dbReference type="PROSITE" id="PS00107">
    <property type="entry name" value="PROTEIN_KINASE_ATP"/>
    <property type="match status" value="1"/>
</dbReference>